<name>A0ACC2MF96_PERAE</name>
<evidence type="ECO:0000313" key="1">
    <source>
        <dbReference type="EMBL" id="KAJ8644061.1"/>
    </source>
</evidence>
<keyword evidence="2" id="KW-1185">Reference proteome</keyword>
<accession>A0ACC2MF96</accession>
<dbReference type="EMBL" id="CM056810">
    <property type="protein sequence ID" value="KAJ8644061.1"/>
    <property type="molecule type" value="Genomic_DNA"/>
</dbReference>
<sequence>MGNCVSNKSSSAWENDDWESSNGDQIFVDGCDGREDKAGEIEEDSLLGEKKGVPSTEVKIKLTKRQLEELLGKVGINGMSVEELLTQLMKVNPDDDNLRHRSWKPALQSIPEVN</sequence>
<proteinExistence type="predicted"/>
<protein>
    <submittedName>
        <fullName evidence="1">Uncharacterized protein</fullName>
    </submittedName>
</protein>
<gene>
    <name evidence="1" type="ORF">MRB53_005809</name>
</gene>
<reference evidence="1 2" key="1">
    <citation type="journal article" date="2022" name="Hortic Res">
        <title>A haplotype resolved chromosomal level avocado genome allows analysis of novel avocado genes.</title>
        <authorList>
            <person name="Nath O."/>
            <person name="Fletcher S.J."/>
            <person name="Hayward A."/>
            <person name="Shaw L.M."/>
            <person name="Masouleh A.K."/>
            <person name="Furtado A."/>
            <person name="Henry R.J."/>
            <person name="Mitter N."/>
        </authorList>
    </citation>
    <scope>NUCLEOTIDE SEQUENCE [LARGE SCALE GENOMIC DNA]</scope>
    <source>
        <strain evidence="2">cv. Hass</strain>
    </source>
</reference>
<evidence type="ECO:0000313" key="2">
    <source>
        <dbReference type="Proteomes" id="UP001234297"/>
    </source>
</evidence>
<comment type="caution">
    <text evidence="1">The sequence shown here is derived from an EMBL/GenBank/DDBJ whole genome shotgun (WGS) entry which is preliminary data.</text>
</comment>
<organism evidence="1 2">
    <name type="scientific">Persea americana</name>
    <name type="common">Avocado</name>
    <dbReference type="NCBI Taxonomy" id="3435"/>
    <lineage>
        <taxon>Eukaryota</taxon>
        <taxon>Viridiplantae</taxon>
        <taxon>Streptophyta</taxon>
        <taxon>Embryophyta</taxon>
        <taxon>Tracheophyta</taxon>
        <taxon>Spermatophyta</taxon>
        <taxon>Magnoliopsida</taxon>
        <taxon>Magnoliidae</taxon>
        <taxon>Laurales</taxon>
        <taxon>Lauraceae</taxon>
        <taxon>Persea</taxon>
    </lineage>
</organism>
<dbReference type="Proteomes" id="UP001234297">
    <property type="component" value="Chromosome 2"/>
</dbReference>